<dbReference type="AlphaFoldDB" id="A0A6L2KPH4"/>
<evidence type="ECO:0000313" key="2">
    <source>
        <dbReference type="EMBL" id="GEU49975.1"/>
    </source>
</evidence>
<dbReference type="PANTHER" id="PTHR33067">
    <property type="entry name" value="RNA-DIRECTED DNA POLYMERASE-RELATED"/>
    <property type="match status" value="1"/>
</dbReference>
<evidence type="ECO:0000259" key="1">
    <source>
        <dbReference type="Pfam" id="PF07727"/>
    </source>
</evidence>
<dbReference type="Pfam" id="PF07727">
    <property type="entry name" value="RVT_2"/>
    <property type="match status" value="1"/>
</dbReference>
<feature type="domain" description="Reverse transcriptase Ty1/copia-type" evidence="1">
    <location>
        <begin position="480"/>
        <end position="570"/>
    </location>
</feature>
<name>A0A6L2KPH4_TANCI</name>
<sequence>MKESLSKFIAESAKRNEENSNLIKEIQASMDAAIRNQGSSIKALEIQIGKISKDGSCELKYLDSYLIGTTFLDDALPTKEKDPGSFTLPCIINYLCFSNSLADFGASVSVILFSTYTKLGLGELAPTKLYVLDMPEDIKNPLILGRTFLSTAHAKIRSCWKFSAIVGIRSYMEMGLEKKMHFLLSIMSVVHVLTTHILDDGDDAIVDQIRKRAKWDNDDYVCRGLILNDLKFSSGKIVSLFNALHVPNIKKNLVSSSVLNNCGYKQVIESNNFVLSKHGVFIGFGYLSNQMFRLNIVNDNIALAVMEVARLPDPKLKTLGEGGIKCIVIGYAEYSKAFRISLSIPKGTKDIGGSVVPEVITYEVVQQHDSELRKSKRNRTLKDFGPEFQLYLIKGTKDEVSDQHSYCFNVEDDLKTFDEAMKSQDVTFLKEAINDEMDSIMGNNTYTVRLLIAMVLIHNLVIHQMDVKTAFLNGDLDEETPKQWHQKLNEVVLSNGYLLNQVNKCVYRNFDESGKGVIICLYVDDMLMFGTDQVQVDLAKEFLSSKFSMKDMEEANVILGISIKHETVGKEAKWLKNLLFEISLWSKPIAPISIRCDSAATLAKAYSQMYNGKSRHLDARHSMICELITNGVIFIEFFYALSLRERMELDLEARLMGEALILNRSLDPFMIMKDKIKYKGKNAVGASMDVHIFVGNFFVVTDFIVVENIDSYRDEGMGNIIVGRPFCKDACIKAKRFDGMITIYKGNDSVTYQMAQSHPRFNT</sequence>
<accession>A0A6L2KPH4</accession>
<comment type="caution">
    <text evidence="2">The sequence shown here is derived from an EMBL/GenBank/DDBJ whole genome shotgun (WGS) entry which is preliminary data.</text>
</comment>
<reference evidence="2" key="1">
    <citation type="journal article" date="2019" name="Sci. Rep.">
        <title>Draft genome of Tanacetum cinerariifolium, the natural source of mosquito coil.</title>
        <authorList>
            <person name="Yamashiro T."/>
            <person name="Shiraishi A."/>
            <person name="Satake H."/>
            <person name="Nakayama K."/>
        </authorList>
    </citation>
    <scope>NUCLEOTIDE SEQUENCE</scope>
</reference>
<dbReference type="InterPro" id="IPR013103">
    <property type="entry name" value="RVT_2"/>
</dbReference>
<organism evidence="2">
    <name type="scientific">Tanacetum cinerariifolium</name>
    <name type="common">Dalmatian daisy</name>
    <name type="synonym">Chrysanthemum cinerariifolium</name>
    <dbReference type="NCBI Taxonomy" id="118510"/>
    <lineage>
        <taxon>Eukaryota</taxon>
        <taxon>Viridiplantae</taxon>
        <taxon>Streptophyta</taxon>
        <taxon>Embryophyta</taxon>
        <taxon>Tracheophyta</taxon>
        <taxon>Spermatophyta</taxon>
        <taxon>Magnoliopsida</taxon>
        <taxon>eudicotyledons</taxon>
        <taxon>Gunneridae</taxon>
        <taxon>Pentapetalae</taxon>
        <taxon>asterids</taxon>
        <taxon>campanulids</taxon>
        <taxon>Asterales</taxon>
        <taxon>Asteraceae</taxon>
        <taxon>Asteroideae</taxon>
        <taxon>Anthemideae</taxon>
        <taxon>Anthemidinae</taxon>
        <taxon>Tanacetum</taxon>
    </lineage>
</organism>
<dbReference type="PANTHER" id="PTHR33067:SF9">
    <property type="entry name" value="RNA-DIRECTED DNA POLYMERASE"/>
    <property type="match status" value="1"/>
</dbReference>
<proteinExistence type="predicted"/>
<protein>
    <submittedName>
        <fullName evidence="2">Zinc finger, CCHC-type</fullName>
    </submittedName>
</protein>
<dbReference type="EMBL" id="BKCJ010002645">
    <property type="protein sequence ID" value="GEU49975.1"/>
    <property type="molecule type" value="Genomic_DNA"/>
</dbReference>
<gene>
    <name evidence="2" type="ORF">Tci_021953</name>
</gene>